<dbReference type="InterPro" id="IPR018860">
    <property type="entry name" value="APC_suCDC26"/>
</dbReference>
<dbReference type="GO" id="GO:0005680">
    <property type="term" value="C:anaphase-promoting complex"/>
    <property type="evidence" value="ECO:0007669"/>
    <property type="project" value="InterPro"/>
</dbReference>
<reference evidence="3 4" key="1">
    <citation type="journal article" date="2020" name="bioRxiv">
        <title>Whole genome comparisons of ergot fungi reveals the divergence and evolution of species within the genus Claviceps are the result of varying mechanisms driving genome evolution and host range expansion.</title>
        <authorList>
            <person name="Wyka S.A."/>
            <person name="Mondo S.J."/>
            <person name="Liu M."/>
            <person name="Dettman J."/>
            <person name="Nalam V."/>
            <person name="Broders K.D."/>
        </authorList>
    </citation>
    <scope>NUCLEOTIDE SEQUENCE [LARGE SCALE GENOMIC DNA]</scope>
    <source>
        <strain evidence="3 4">CCC 1485</strain>
    </source>
</reference>
<feature type="region of interest" description="Disordered" evidence="2">
    <location>
        <begin position="1"/>
        <end position="79"/>
    </location>
</feature>
<dbReference type="Pfam" id="PF10471">
    <property type="entry name" value="ANAPC_CDC26"/>
    <property type="match status" value="1"/>
</dbReference>
<sequence>MDMEQSITHHASPVKMLRRPPTTLHITPEDIAAYEDRRASEARAAEADARAQQQQQQQQEQQQQQQPGAEERIMGRRRR</sequence>
<evidence type="ECO:0008006" key="5">
    <source>
        <dbReference type="Google" id="ProtNLM"/>
    </source>
</evidence>
<evidence type="ECO:0000313" key="4">
    <source>
        <dbReference type="Proteomes" id="UP000706124"/>
    </source>
</evidence>
<proteinExistence type="predicted"/>
<name>A0A9P7M9M8_9HYPO</name>
<dbReference type="OrthoDB" id="4961522at2759"/>
<keyword evidence="4" id="KW-1185">Reference proteome</keyword>
<evidence type="ECO:0000313" key="3">
    <source>
        <dbReference type="EMBL" id="KAG5934736.1"/>
    </source>
</evidence>
<feature type="compositionally biased region" description="Basic and acidic residues" evidence="2">
    <location>
        <begin position="34"/>
        <end position="49"/>
    </location>
</feature>
<dbReference type="Proteomes" id="UP000706124">
    <property type="component" value="Unassembled WGS sequence"/>
</dbReference>
<feature type="compositionally biased region" description="Basic and acidic residues" evidence="2">
    <location>
        <begin position="69"/>
        <end position="79"/>
    </location>
</feature>
<keyword evidence="1" id="KW-0833">Ubl conjugation pathway</keyword>
<gene>
    <name evidence="3" type="ORF">E4U60_003611</name>
</gene>
<evidence type="ECO:0000256" key="1">
    <source>
        <dbReference type="ARBA" id="ARBA00022786"/>
    </source>
</evidence>
<accession>A0A9P7M9M8</accession>
<dbReference type="EMBL" id="SRPO01000291">
    <property type="protein sequence ID" value="KAG5934736.1"/>
    <property type="molecule type" value="Genomic_DNA"/>
</dbReference>
<dbReference type="GO" id="GO:0031145">
    <property type="term" value="P:anaphase-promoting complex-dependent catabolic process"/>
    <property type="evidence" value="ECO:0007669"/>
    <property type="project" value="InterPro"/>
</dbReference>
<feature type="compositionally biased region" description="Low complexity" evidence="2">
    <location>
        <begin position="50"/>
        <end position="68"/>
    </location>
</feature>
<comment type="caution">
    <text evidence="3">The sequence shown here is derived from an EMBL/GenBank/DDBJ whole genome shotgun (WGS) entry which is preliminary data.</text>
</comment>
<dbReference type="AlphaFoldDB" id="A0A9P7M9M8"/>
<evidence type="ECO:0000256" key="2">
    <source>
        <dbReference type="SAM" id="MobiDB-lite"/>
    </source>
</evidence>
<protein>
    <recommendedName>
        <fullName evidence="5">Anaphase-promoting complex subunit CDC26</fullName>
    </recommendedName>
</protein>
<organism evidence="3 4">
    <name type="scientific">Claviceps pazoutovae</name>
    <dbReference type="NCBI Taxonomy" id="1649127"/>
    <lineage>
        <taxon>Eukaryota</taxon>
        <taxon>Fungi</taxon>
        <taxon>Dikarya</taxon>
        <taxon>Ascomycota</taxon>
        <taxon>Pezizomycotina</taxon>
        <taxon>Sordariomycetes</taxon>
        <taxon>Hypocreomycetidae</taxon>
        <taxon>Hypocreales</taxon>
        <taxon>Clavicipitaceae</taxon>
        <taxon>Claviceps</taxon>
    </lineage>
</organism>